<evidence type="ECO:0000313" key="2">
    <source>
        <dbReference type="Proteomes" id="UP001152562"/>
    </source>
</evidence>
<evidence type="ECO:0000313" key="1">
    <source>
        <dbReference type="EMBL" id="CAH4034928.1"/>
    </source>
</evidence>
<dbReference type="Proteomes" id="UP001152562">
    <property type="component" value="Unassembled WGS sequence"/>
</dbReference>
<reference evidence="1" key="1">
    <citation type="submission" date="2022-05" db="EMBL/GenBank/DDBJ databases">
        <authorList>
            <person name="Okamura Y."/>
        </authorList>
    </citation>
    <scope>NUCLEOTIDE SEQUENCE</scope>
</reference>
<organism evidence="1 2">
    <name type="scientific">Pieris brassicae</name>
    <name type="common">White butterfly</name>
    <name type="synonym">Large white butterfly</name>
    <dbReference type="NCBI Taxonomy" id="7116"/>
    <lineage>
        <taxon>Eukaryota</taxon>
        <taxon>Metazoa</taxon>
        <taxon>Ecdysozoa</taxon>
        <taxon>Arthropoda</taxon>
        <taxon>Hexapoda</taxon>
        <taxon>Insecta</taxon>
        <taxon>Pterygota</taxon>
        <taxon>Neoptera</taxon>
        <taxon>Endopterygota</taxon>
        <taxon>Lepidoptera</taxon>
        <taxon>Glossata</taxon>
        <taxon>Ditrysia</taxon>
        <taxon>Papilionoidea</taxon>
        <taxon>Pieridae</taxon>
        <taxon>Pierinae</taxon>
        <taxon>Pieris</taxon>
    </lineage>
</organism>
<accession>A0A9P0TU98</accession>
<proteinExistence type="predicted"/>
<dbReference type="AlphaFoldDB" id="A0A9P0TU98"/>
<comment type="caution">
    <text evidence="1">The sequence shown here is derived from an EMBL/GenBank/DDBJ whole genome shotgun (WGS) entry which is preliminary data.</text>
</comment>
<name>A0A9P0TU98_PIEBR</name>
<protein>
    <submittedName>
        <fullName evidence="1">Uncharacterized protein</fullName>
    </submittedName>
</protein>
<keyword evidence="2" id="KW-1185">Reference proteome</keyword>
<sequence>MFIEFYLTIPDVPSTEGVHNHKRRLTGKARPLLPVLERQQLLVAGLDDELLQVLGEDPSKSNTPGKDIQSDLAVRLQYITTSGLSKETRKELLSKYLLP</sequence>
<gene>
    <name evidence="1" type="ORF">PIBRA_LOCUS11054</name>
</gene>
<dbReference type="EMBL" id="CALOZG010000042">
    <property type="protein sequence ID" value="CAH4034928.1"/>
    <property type="molecule type" value="Genomic_DNA"/>
</dbReference>